<protein>
    <submittedName>
        <fullName evidence="2">Putative Non Disulfide Bridge Peptide</fullName>
    </submittedName>
</protein>
<dbReference type="EMBL" id="GFBG01000020">
    <property type="protein sequence ID" value="JAW07147.1"/>
    <property type="molecule type" value="Transcribed_RNA"/>
</dbReference>
<sequence length="80" mass="8759">MNTKVLLVICMVALLVTEQTEAGWFGKIKSLAKTAWKSKIGKDLRKMAGQAVRNYAQKKLGLSEGEEGAALDALLNSMYQ</sequence>
<reference evidence="2" key="1">
    <citation type="submission" date="2016-10" db="EMBL/GenBank/DDBJ databases">
        <title>Venom proteomic and venom gland transcriptomic analyses of the scorpion Megacormus gertschi Diaz-Najera, 1966 (Scorpiones: Euscorpiidae: Megacorminae).</title>
        <authorList>
            <person name="Santibanez-Lopez C.E."/>
            <person name="Cid-Uribe J.I."/>
            <person name="Zamudio F.Z."/>
            <person name="Batista C.V."/>
            <person name="Ortiz E."/>
            <person name="Possani L.D."/>
        </authorList>
    </citation>
    <scope>NUCLEOTIDE SEQUENCE</scope>
    <source>
        <tissue evidence="2">Venom gland</tissue>
    </source>
</reference>
<evidence type="ECO:0000256" key="1">
    <source>
        <dbReference type="SAM" id="SignalP"/>
    </source>
</evidence>
<dbReference type="AlphaFoldDB" id="A0A224X3Y3"/>
<organism evidence="2">
    <name type="scientific">Megacormus gertschi</name>
    <dbReference type="NCBI Taxonomy" id="1843536"/>
    <lineage>
        <taxon>Eukaryota</taxon>
        <taxon>Metazoa</taxon>
        <taxon>Ecdysozoa</taxon>
        <taxon>Arthropoda</taxon>
        <taxon>Chelicerata</taxon>
        <taxon>Arachnida</taxon>
        <taxon>Scorpiones</taxon>
        <taxon>Iurida</taxon>
        <taxon>Chactoidea</taxon>
        <taxon>Euscorpiidae</taxon>
        <taxon>Megacorminae</taxon>
        <taxon>Megacormini</taxon>
        <taxon>Megacormus</taxon>
    </lineage>
</organism>
<feature type="signal peptide" evidence="1">
    <location>
        <begin position="1"/>
        <end position="22"/>
    </location>
</feature>
<accession>A0A224X3Y3</accession>
<proteinExistence type="predicted"/>
<feature type="chain" id="PRO_5012759135" evidence="1">
    <location>
        <begin position="23"/>
        <end position="80"/>
    </location>
</feature>
<evidence type="ECO:0000313" key="2">
    <source>
        <dbReference type="EMBL" id="JAW07147.1"/>
    </source>
</evidence>
<keyword evidence="1" id="KW-0732">Signal</keyword>
<name>A0A224X3Y3_9SCOR</name>